<gene>
    <name evidence="5" type="primary">EFM4</name>
    <name evidence="7" type="ORF">POCULU_LOCUS5934</name>
</gene>
<sequence length="224" mass="25179">MDSADSSAFGPSELGNKQYWENVYERDNINFKENGDIGEIWFGESSAKKIVNWICSRVKDYSVPILDLGCGNGHILVSLASNGYTNLTGTDYSPNAIELAREICAKQNFDINYHIFDLLADEDSNIFNGQLFDIVIDKGTYDAISLNAEVIEMRKSGVDPYVRKVRKFCKGDAYFIITSCNWTKDELVDKFKEGFNYHSIIKHPTFTFGGVTGQTISTVVFTPK</sequence>
<accession>A0A9N9FXH9</accession>
<evidence type="ECO:0000259" key="6">
    <source>
        <dbReference type="Pfam" id="PF13847"/>
    </source>
</evidence>
<dbReference type="PANTHER" id="PTHR12843">
    <property type="entry name" value="PROTEIN-LYSINE N-METHYLTRANSFERASE METTL10"/>
    <property type="match status" value="1"/>
</dbReference>
<evidence type="ECO:0000256" key="3">
    <source>
        <dbReference type="ARBA" id="ARBA00022679"/>
    </source>
</evidence>
<name>A0A9N9FXH9_9GLOM</name>
<keyword evidence="2 5" id="KW-0489">Methyltransferase</keyword>
<dbReference type="SUPFAM" id="SSF53335">
    <property type="entry name" value="S-adenosyl-L-methionine-dependent methyltransferases"/>
    <property type="match status" value="1"/>
</dbReference>
<dbReference type="Proteomes" id="UP000789572">
    <property type="component" value="Unassembled WGS sequence"/>
</dbReference>
<dbReference type="GO" id="GO:0016279">
    <property type="term" value="F:protein-lysine N-methyltransferase activity"/>
    <property type="evidence" value="ECO:0007669"/>
    <property type="project" value="UniProtKB-UniRule"/>
</dbReference>
<keyword evidence="5" id="KW-0813">Transport</keyword>
<dbReference type="CDD" id="cd02440">
    <property type="entry name" value="AdoMet_MTases"/>
    <property type="match status" value="1"/>
</dbReference>
<protein>
    <recommendedName>
        <fullName evidence="5">Protein-lysine N-methyltransferase EFM4</fullName>
        <ecNumber evidence="5">2.1.1.-</ecNumber>
    </recommendedName>
    <alternativeName>
        <fullName evidence="5">Elongation factor methyltransferase 4</fullName>
    </alternativeName>
</protein>
<dbReference type="EC" id="2.1.1.-" evidence="5"/>
<dbReference type="OrthoDB" id="10069295at2759"/>
<dbReference type="GO" id="GO:0016192">
    <property type="term" value="P:vesicle-mediated transport"/>
    <property type="evidence" value="ECO:0007669"/>
    <property type="project" value="UniProtKB-UniRule"/>
</dbReference>
<dbReference type="Gene3D" id="3.40.50.150">
    <property type="entry name" value="Vaccinia Virus protein VP39"/>
    <property type="match status" value="1"/>
</dbReference>
<comment type="function">
    <text evidence="5">S-adenosyl-L-methionine-dependent protein-lysine N-methyltransferase that mono- and dimethylates elongation factor 1-alpha at 'Lys-316'. May play a role in intracellular transport.</text>
</comment>
<comment type="similarity">
    <text evidence="5">Belongs to the class I-like SAM-binding methyltransferase superfamily. EFM4 family.</text>
</comment>
<evidence type="ECO:0000313" key="7">
    <source>
        <dbReference type="EMBL" id="CAG8569775.1"/>
    </source>
</evidence>
<keyword evidence="8" id="KW-1185">Reference proteome</keyword>
<evidence type="ECO:0000256" key="5">
    <source>
        <dbReference type="HAMAP-Rule" id="MF_03188"/>
    </source>
</evidence>
<dbReference type="PANTHER" id="PTHR12843:SF5">
    <property type="entry name" value="EEF1A LYSINE METHYLTRANSFERASE 2"/>
    <property type="match status" value="1"/>
</dbReference>
<evidence type="ECO:0000256" key="1">
    <source>
        <dbReference type="ARBA" id="ARBA00022490"/>
    </source>
</evidence>
<dbReference type="AlphaFoldDB" id="A0A9N9FXH9"/>
<dbReference type="EMBL" id="CAJVPJ010000994">
    <property type="protein sequence ID" value="CAG8569775.1"/>
    <property type="molecule type" value="Genomic_DNA"/>
</dbReference>
<dbReference type="InterPro" id="IPR025714">
    <property type="entry name" value="Methyltranfer_dom"/>
</dbReference>
<proteinExistence type="inferred from homology"/>
<keyword evidence="3 5" id="KW-0808">Transferase</keyword>
<keyword evidence="4 5" id="KW-0949">S-adenosyl-L-methionine</keyword>
<organism evidence="7 8">
    <name type="scientific">Paraglomus occultum</name>
    <dbReference type="NCBI Taxonomy" id="144539"/>
    <lineage>
        <taxon>Eukaryota</taxon>
        <taxon>Fungi</taxon>
        <taxon>Fungi incertae sedis</taxon>
        <taxon>Mucoromycota</taxon>
        <taxon>Glomeromycotina</taxon>
        <taxon>Glomeromycetes</taxon>
        <taxon>Paraglomerales</taxon>
        <taxon>Paraglomeraceae</taxon>
        <taxon>Paraglomus</taxon>
    </lineage>
</organism>
<evidence type="ECO:0000256" key="4">
    <source>
        <dbReference type="ARBA" id="ARBA00022691"/>
    </source>
</evidence>
<comment type="subcellular location">
    <subcellularLocation>
        <location evidence="5">Cytoplasm</location>
    </subcellularLocation>
</comment>
<reference evidence="7" key="1">
    <citation type="submission" date="2021-06" db="EMBL/GenBank/DDBJ databases">
        <authorList>
            <person name="Kallberg Y."/>
            <person name="Tangrot J."/>
            <person name="Rosling A."/>
        </authorList>
    </citation>
    <scope>NUCLEOTIDE SEQUENCE</scope>
    <source>
        <strain evidence="7">IA702</strain>
    </source>
</reference>
<dbReference type="GO" id="GO:0005737">
    <property type="term" value="C:cytoplasm"/>
    <property type="evidence" value="ECO:0007669"/>
    <property type="project" value="UniProtKB-SubCell"/>
</dbReference>
<keyword evidence="1 5" id="KW-0963">Cytoplasm</keyword>
<evidence type="ECO:0000313" key="8">
    <source>
        <dbReference type="Proteomes" id="UP000789572"/>
    </source>
</evidence>
<dbReference type="HAMAP" id="MF_03188">
    <property type="entry name" value="Methyltr_EFM4"/>
    <property type="match status" value="1"/>
</dbReference>
<evidence type="ECO:0000256" key="2">
    <source>
        <dbReference type="ARBA" id="ARBA00022603"/>
    </source>
</evidence>
<feature type="domain" description="Methyltransferase" evidence="6">
    <location>
        <begin position="63"/>
        <end position="200"/>
    </location>
</feature>
<dbReference type="InterPro" id="IPR026635">
    <property type="entry name" value="Efm4/METTL10"/>
</dbReference>
<dbReference type="GO" id="GO:0032259">
    <property type="term" value="P:methylation"/>
    <property type="evidence" value="ECO:0007669"/>
    <property type="project" value="UniProtKB-KW"/>
</dbReference>
<dbReference type="InterPro" id="IPR029063">
    <property type="entry name" value="SAM-dependent_MTases_sf"/>
</dbReference>
<comment type="caution">
    <text evidence="7">The sequence shown here is derived from an EMBL/GenBank/DDBJ whole genome shotgun (WGS) entry which is preliminary data.</text>
</comment>
<dbReference type="Pfam" id="PF13847">
    <property type="entry name" value="Methyltransf_31"/>
    <property type="match status" value="1"/>
</dbReference>